<dbReference type="InterPro" id="IPR050982">
    <property type="entry name" value="Auxin_biosynth/cation_transpt"/>
</dbReference>
<dbReference type="STRING" id="1406858.GCA_000710895_04406"/>
<evidence type="ECO:0000256" key="1">
    <source>
        <dbReference type="ARBA" id="ARBA00023002"/>
    </source>
</evidence>
<protein>
    <submittedName>
        <fullName evidence="2">Uncharacterized oxidoreductase CzcO</fullName>
        <ecNumber evidence="2">1.-.-.-</ecNumber>
    </submittedName>
</protein>
<keyword evidence="1 2" id="KW-0560">Oxidoreductase</keyword>
<gene>
    <name evidence="2" type="primary">czcO_2</name>
    <name evidence="2" type="ORF">NCTC1934_03975</name>
</gene>
<dbReference type="PRINTS" id="PR00469">
    <property type="entry name" value="PNDRDTASEII"/>
</dbReference>
<dbReference type="PANTHER" id="PTHR43539:SF78">
    <property type="entry name" value="FLAVIN-CONTAINING MONOOXYGENASE"/>
    <property type="match status" value="1"/>
</dbReference>
<dbReference type="OrthoDB" id="178899at2"/>
<dbReference type="GO" id="GO:0050660">
    <property type="term" value="F:flavin adenine dinucleotide binding"/>
    <property type="evidence" value="ECO:0007669"/>
    <property type="project" value="TreeGrafter"/>
</dbReference>
<evidence type="ECO:0000313" key="2">
    <source>
        <dbReference type="EMBL" id="SUA79811.1"/>
    </source>
</evidence>
<dbReference type="RefSeq" id="WP_051037508.1">
    <property type="nucleotide sequence ID" value="NZ_UGRY01000002.1"/>
</dbReference>
<evidence type="ECO:0000313" key="3">
    <source>
        <dbReference type="Proteomes" id="UP000255467"/>
    </source>
</evidence>
<dbReference type="Gene3D" id="3.50.50.60">
    <property type="entry name" value="FAD/NAD(P)-binding domain"/>
    <property type="match status" value="1"/>
</dbReference>
<accession>A0A378YTJ7</accession>
<dbReference type="EC" id="1.-.-.-" evidence="2"/>
<organism evidence="2 3">
    <name type="scientific">Nocardia otitidiscaviarum</name>
    <dbReference type="NCBI Taxonomy" id="1823"/>
    <lineage>
        <taxon>Bacteria</taxon>
        <taxon>Bacillati</taxon>
        <taxon>Actinomycetota</taxon>
        <taxon>Actinomycetes</taxon>
        <taxon>Mycobacteriales</taxon>
        <taxon>Nocardiaceae</taxon>
        <taxon>Nocardia</taxon>
    </lineage>
</organism>
<name>A0A378YTJ7_9NOCA</name>
<proteinExistence type="predicted"/>
<dbReference type="PRINTS" id="PR00368">
    <property type="entry name" value="FADPNR"/>
</dbReference>
<reference evidence="2 3" key="1">
    <citation type="submission" date="2018-06" db="EMBL/GenBank/DDBJ databases">
        <authorList>
            <consortium name="Pathogen Informatics"/>
            <person name="Doyle S."/>
        </authorList>
    </citation>
    <scope>NUCLEOTIDE SEQUENCE [LARGE SCALE GENOMIC DNA]</scope>
    <source>
        <strain evidence="2 3">NCTC1934</strain>
    </source>
</reference>
<dbReference type="AlphaFoldDB" id="A0A378YTJ7"/>
<dbReference type="PANTHER" id="PTHR43539">
    <property type="entry name" value="FLAVIN-BINDING MONOOXYGENASE-LIKE PROTEIN (AFU_ORTHOLOGUE AFUA_4G09220)"/>
    <property type="match status" value="1"/>
</dbReference>
<dbReference type="Proteomes" id="UP000255467">
    <property type="component" value="Unassembled WGS sequence"/>
</dbReference>
<dbReference type="GO" id="GO:0004497">
    <property type="term" value="F:monooxygenase activity"/>
    <property type="evidence" value="ECO:0007669"/>
    <property type="project" value="TreeGrafter"/>
</dbReference>
<keyword evidence="3" id="KW-1185">Reference proteome</keyword>
<dbReference type="Pfam" id="PF13738">
    <property type="entry name" value="Pyr_redox_3"/>
    <property type="match status" value="1"/>
</dbReference>
<sequence>MPTEYDALIVGGGQSGLAAAHHLTRRGLSVAILEAGTEPVGSWPRYYDSLTLFSPARYSSLPGLPFPGDPDRYPHRDEVVAYLRRYAATLDADIRLGERVETVTHRQHTFTAHTASGDTFSAPRLIAASGTFGAPHLPTLPGRAGFTGKLLHASDYQIPDAYDGQQVIVVGSGNSAVQIATELAATATVTLASRTPVRFCPQRPLGRDVHFWLRATGFDTLPLGRFVRNPPTQPVFDTGRYRAALDTGSPSPKPLFTRLDGNHAIWPDGTRSPVDTIILATGYRPHLPYLTGIAALTDTDLPRHRMGLSTTHIGLGYVGLEWQRSPSSNSLRGVGRDADRLVRQLLSPRPRPRRPIGPSTFR</sequence>
<dbReference type="EMBL" id="UGRY01000002">
    <property type="protein sequence ID" value="SUA79811.1"/>
    <property type="molecule type" value="Genomic_DNA"/>
</dbReference>
<dbReference type="SUPFAM" id="SSF51905">
    <property type="entry name" value="FAD/NAD(P)-binding domain"/>
    <property type="match status" value="2"/>
</dbReference>
<dbReference type="InterPro" id="IPR036188">
    <property type="entry name" value="FAD/NAD-bd_sf"/>
</dbReference>